<evidence type="ECO:0000313" key="8">
    <source>
        <dbReference type="Proteomes" id="UP000822142"/>
    </source>
</evidence>
<accession>A0ABX2I868</accession>
<dbReference type="NCBIfam" id="TIGR03062">
    <property type="entry name" value="pip_yhgE_Cterm"/>
    <property type="match status" value="1"/>
</dbReference>
<dbReference type="Gene3D" id="1.10.287.1490">
    <property type="match status" value="1"/>
</dbReference>
<dbReference type="Proteomes" id="UP000822142">
    <property type="component" value="Unassembled WGS sequence"/>
</dbReference>
<comment type="subcellular location">
    <subcellularLocation>
        <location evidence="1">Membrane</location>
        <topology evidence="1">Multi-pass membrane protein</topology>
    </subcellularLocation>
</comment>
<feature type="domain" description="ABC-2 type transporter transmembrane" evidence="6">
    <location>
        <begin position="21"/>
        <end position="163"/>
    </location>
</feature>
<proteinExistence type="predicted"/>
<keyword evidence="2 5" id="KW-0812">Transmembrane</keyword>
<feature type="transmembrane region" description="Helical" evidence="5">
    <location>
        <begin position="785"/>
        <end position="807"/>
    </location>
</feature>
<gene>
    <name evidence="7" type="ORF">G5A70_03625</name>
</gene>
<dbReference type="EMBL" id="JAAITA010000003">
    <property type="protein sequence ID" value="NSJ85282.1"/>
    <property type="molecule type" value="Genomic_DNA"/>
</dbReference>
<dbReference type="InterPro" id="IPR017500">
    <property type="entry name" value="Phage_infect_YhgE_N"/>
</dbReference>
<dbReference type="PANTHER" id="PTHR43077">
    <property type="entry name" value="TRANSPORT PERMEASE YVFS-RELATED"/>
    <property type="match status" value="1"/>
</dbReference>
<dbReference type="RefSeq" id="WP_173748124.1">
    <property type="nucleotide sequence ID" value="NZ_JAAITA010000003.1"/>
</dbReference>
<evidence type="ECO:0000256" key="1">
    <source>
        <dbReference type="ARBA" id="ARBA00004141"/>
    </source>
</evidence>
<keyword evidence="4 5" id="KW-0472">Membrane</keyword>
<reference evidence="7 8" key="1">
    <citation type="journal article" date="2020" name="Cell Host Microbe">
        <title>Functional and Genomic Variation between Human-Derived Isolates of Lachnospiraceae Reveals Inter- and Intra-Species Diversity.</title>
        <authorList>
            <person name="Sorbara M.T."/>
            <person name="Littmann E.R."/>
            <person name="Fontana E."/>
            <person name="Moody T.U."/>
            <person name="Kohout C.E."/>
            <person name="Gjonbalaj M."/>
            <person name="Eaton V."/>
            <person name="Seok R."/>
            <person name="Leiner I.M."/>
            <person name="Pamer E.G."/>
        </authorList>
    </citation>
    <scope>NUCLEOTIDE SEQUENCE [LARGE SCALE GENOMIC DNA]</scope>
    <source>
        <strain evidence="7 8">MSK.15.26</strain>
    </source>
</reference>
<dbReference type="Gene3D" id="3.40.1710.10">
    <property type="entry name" value="abc type-2 transporter like domain"/>
    <property type="match status" value="1"/>
</dbReference>
<protein>
    <submittedName>
        <fullName evidence="7">YhgE/Pip domain-containing protein</fullName>
    </submittedName>
</protein>
<dbReference type="InterPro" id="IPR017501">
    <property type="entry name" value="Phage_infect_YhgE_C"/>
</dbReference>
<evidence type="ECO:0000256" key="2">
    <source>
        <dbReference type="ARBA" id="ARBA00022692"/>
    </source>
</evidence>
<comment type="caution">
    <text evidence="7">The sequence shown here is derived from an EMBL/GenBank/DDBJ whole genome shotgun (WGS) entry which is preliminary data.</text>
</comment>
<keyword evidence="8" id="KW-1185">Reference proteome</keyword>
<dbReference type="InterPro" id="IPR051328">
    <property type="entry name" value="T7SS_ABC-Transporter"/>
</dbReference>
<feature type="domain" description="ABC-2 type transporter transmembrane" evidence="6">
    <location>
        <begin position="546"/>
        <end position="957"/>
    </location>
</feature>
<feature type="transmembrane region" description="Helical" evidence="5">
    <location>
        <begin position="882"/>
        <end position="904"/>
    </location>
</feature>
<keyword evidence="3 5" id="KW-1133">Transmembrane helix</keyword>
<feature type="transmembrane region" description="Helical" evidence="5">
    <location>
        <begin position="857"/>
        <end position="875"/>
    </location>
</feature>
<dbReference type="PANTHER" id="PTHR43077:SF5">
    <property type="entry name" value="PHAGE INFECTION PROTEIN"/>
    <property type="match status" value="1"/>
</dbReference>
<feature type="transmembrane region" description="Helical" evidence="5">
    <location>
        <begin position="937"/>
        <end position="957"/>
    </location>
</feature>
<evidence type="ECO:0000256" key="4">
    <source>
        <dbReference type="ARBA" id="ARBA00023136"/>
    </source>
</evidence>
<evidence type="ECO:0000313" key="7">
    <source>
        <dbReference type="EMBL" id="NSJ85282.1"/>
    </source>
</evidence>
<evidence type="ECO:0000256" key="5">
    <source>
        <dbReference type="SAM" id="Phobius"/>
    </source>
</evidence>
<dbReference type="NCBIfam" id="TIGR03061">
    <property type="entry name" value="pip_yhgE_Nterm"/>
    <property type="match status" value="1"/>
</dbReference>
<dbReference type="NCBIfam" id="TIGR03057">
    <property type="entry name" value="xxxLxxG_by_4"/>
    <property type="match status" value="3"/>
</dbReference>
<name>A0ABX2I868_BLAHA</name>
<dbReference type="InterPro" id="IPR023908">
    <property type="entry name" value="xxxLxxG_rpt"/>
</dbReference>
<dbReference type="Pfam" id="PF12698">
    <property type="entry name" value="ABC2_membrane_3"/>
    <property type="match status" value="2"/>
</dbReference>
<sequence length="983" mass="101951">MLRREWKKLLSNKMMLIVVLAIIAIPTIYTTLFLGSMWDPYGNVDKLPVAVVNEDQPVTYEGETLDVGKQMVDNLKEDGSLDFHFTDADTAREGLEDGTYYMVITIPENFSANAATLTDDKPQKMELSYDTNPGTNYIASKMSATAMEKIESSIREEVTKTYTEAVFDQISEAGDGMQEAADGSGKLKDGAIELAEGNQTITDNLKTLADSSLTFRDGSKTLTEGLKTYVDGVSIVNSGAKELDSGAASLKDGLDQLNGQLPTLTSGVAALSDGTTQLAQGAETAKQGSAALKSGTEQVDDNLQTLNAGLSTLQAATANLPAQTAQLDEGVGSVQAGTESLQAGLQDLQSGVEQLAQSTDTVSSQLQAGNTQALAQIRAGAQSMKDKVDAFLGAMGGGQTTGTVQTADVSGIQNELHEIAGGKDSADAGAAAAAQAAADTGGAGAADVSYLYDSLNQAVEAQDMDAVAAIANEAIAAAQSNKEAADDASNRLAAAGEALNNSSAALTQAGETLGRAAETNTAGTGALQSQLQEMSAGLQQIIDGTNAAEAQLNAGVSYGLGQLKEGVTQQIQPGIAKLTAGAGSLNQGTSAVKAGTSALAASSGELTEGIQSAAAGGQQLKTQGTEALKSGAAALDDGLAALQKGSRDLDYGVQTLAGSVPTLTGGVSQLADGSSQLKDGTASLVQGTDQLTANNSTLLSGSSQLGDGAKQISDGANLLYEGSQTLGNGMKQIEEGSQTLEESLADGAETVKDTKMGEDTVDMFAAPVDIHETQITTVENNGHAMAPYMMSVALWVGCIAFSLMYPLTKYSGKLTSGTAWWASKASVLYLIAILQAIVMVFMLHVCDGFEPVEMGKTLAVACVASLAFMSVMYFFTNTFGKVGSFLMLVFMVIQLAGSVGTYPLELSGSFVPYLHDWVPFTYTVEAFRSTISGGESIQGAIVFLAVIFVVFTALTILEFQIRTKKIRAKKHTLDEWLEAKGLA</sequence>
<feature type="transmembrane region" description="Helical" evidence="5">
    <location>
        <begin position="827"/>
        <end position="845"/>
    </location>
</feature>
<organism evidence="7 8">
    <name type="scientific">Blautia hansenii</name>
    <name type="common">Ruminococcus hansenii</name>
    <dbReference type="NCBI Taxonomy" id="1322"/>
    <lineage>
        <taxon>Bacteria</taxon>
        <taxon>Bacillati</taxon>
        <taxon>Bacillota</taxon>
        <taxon>Clostridia</taxon>
        <taxon>Lachnospirales</taxon>
        <taxon>Lachnospiraceae</taxon>
        <taxon>Blautia</taxon>
    </lineage>
</organism>
<evidence type="ECO:0000256" key="3">
    <source>
        <dbReference type="ARBA" id="ARBA00022989"/>
    </source>
</evidence>
<dbReference type="InterPro" id="IPR013525">
    <property type="entry name" value="ABC2_TM"/>
</dbReference>
<evidence type="ECO:0000259" key="6">
    <source>
        <dbReference type="Pfam" id="PF12698"/>
    </source>
</evidence>
<dbReference type="Gene3D" id="1.10.287.950">
    <property type="entry name" value="Methyl-accepting chemotaxis protein"/>
    <property type="match status" value="1"/>
</dbReference>
<feature type="transmembrane region" description="Helical" evidence="5">
    <location>
        <begin position="16"/>
        <end position="38"/>
    </location>
</feature>